<keyword evidence="7" id="KW-1185">Reference proteome</keyword>
<dbReference type="EMBL" id="RBAH01000037">
    <property type="protein sequence ID" value="RKN65494.1"/>
    <property type="molecule type" value="Genomic_DNA"/>
</dbReference>
<protein>
    <submittedName>
        <fullName evidence="6">LacI family transcriptional regulator</fullName>
    </submittedName>
</protein>
<dbReference type="RefSeq" id="WP_120751461.1">
    <property type="nucleotide sequence ID" value="NZ_RBAH01000037.1"/>
</dbReference>
<dbReference type="Proteomes" id="UP000282311">
    <property type="component" value="Unassembled WGS sequence"/>
</dbReference>
<evidence type="ECO:0000259" key="5">
    <source>
        <dbReference type="Pfam" id="PF13377"/>
    </source>
</evidence>
<keyword evidence="1" id="KW-0678">Repressor</keyword>
<gene>
    <name evidence="6" type="ORF">D7M11_32565</name>
</gene>
<dbReference type="SUPFAM" id="SSF47413">
    <property type="entry name" value="lambda repressor-like DNA-binding domains"/>
    <property type="match status" value="1"/>
</dbReference>
<dbReference type="InterPro" id="IPR010982">
    <property type="entry name" value="Lambda_DNA-bd_dom_sf"/>
</dbReference>
<name>A0A3B0AYX6_9BACL</name>
<keyword evidence="2" id="KW-0805">Transcription regulation</keyword>
<feature type="domain" description="Transcriptional regulator LacI/GalR-like sensor" evidence="5">
    <location>
        <begin position="181"/>
        <end position="339"/>
    </location>
</feature>
<dbReference type="Gene3D" id="1.10.260.40">
    <property type="entry name" value="lambda repressor-like DNA-binding domains"/>
    <property type="match status" value="1"/>
</dbReference>
<evidence type="ECO:0000313" key="6">
    <source>
        <dbReference type="EMBL" id="RKN65494.1"/>
    </source>
</evidence>
<sequence>MRRSRVTLQHLAEELNLTIQTVSKALRGLPGMSEQTRSEVMKLAKEKGYWTKDQKRALHYENITPYPVLQRRFLLVQNVYSLNFNRLLLEGLHERFKEFGHRVEPVLLPPSLKERDFADWAEASEFQYAEGLFIAPRMGYETVENKLLQLPIPRLLLNYPPPESRLDSVIWDVHEAMHQSVRHLLRLGHKRIMYVGDESGQRGFALRWLAFAEAMRAGGETVDVSRHCTVRKAGRQWLDDFEMRFRREKPTAIICGLDEEAAAVYDALRGMGVDVPGQCSFVAFLNEASDKLPGCSRPKLLIRETGYRAADRMLWRIANPHMPFEHIRLRGEFYAGRTTAAVRI</sequence>
<dbReference type="Gene3D" id="3.40.50.2300">
    <property type="match status" value="2"/>
</dbReference>
<evidence type="ECO:0000256" key="3">
    <source>
        <dbReference type="ARBA" id="ARBA00023125"/>
    </source>
</evidence>
<dbReference type="PANTHER" id="PTHR30146">
    <property type="entry name" value="LACI-RELATED TRANSCRIPTIONAL REPRESSOR"/>
    <property type="match status" value="1"/>
</dbReference>
<dbReference type="GO" id="GO:0000976">
    <property type="term" value="F:transcription cis-regulatory region binding"/>
    <property type="evidence" value="ECO:0007669"/>
    <property type="project" value="TreeGrafter"/>
</dbReference>
<keyword evidence="3" id="KW-0238">DNA-binding</keyword>
<dbReference type="InterPro" id="IPR028082">
    <property type="entry name" value="Peripla_BP_I"/>
</dbReference>
<dbReference type="InterPro" id="IPR046335">
    <property type="entry name" value="LacI/GalR-like_sensor"/>
</dbReference>
<reference evidence="6 7" key="1">
    <citation type="journal article" date="2007" name="Int. J. Syst. Evol. Microbiol.">
        <title>Paenibacillus ginsengarvi sp. nov., isolated from soil from ginseng cultivation.</title>
        <authorList>
            <person name="Yoon M.H."/>
            <person name="Ten L.N."/>
            <person name="Im W.T."/>
        </authorList>
    </citation>
    <scope>NUCLEOTIDE SEQUENCE [LARGE SCALE GENOMIC DNA]</scope>
    <source>
        <strain evidence="6 7">KCTC 13059</strain>
    </source>
</reference>
<comment type="caution">
    <text evidence="6">The sequence shown here is derived from an EMBL/GenBank/DDBJ whole genome shotgun (WGS) entry which is preliminary data.</text>
</comment>
<proteinExistence type="predicted"/>
<evidence type="ECO:0000313" key="7">
    <source>
        <dbReference type="Proteomes" id="UP000282311"/>
    </source>
</evidence>
<dbReference type="Pfam" id="PF13377">
    <property type="entry name" value="Peripla_BP_3"/>
    <property type="match status" value="1"/>
</dbReference>
<evidence type="ECO:0000256" key="4">
    <source>
        <dbReference type="ARBA" id="ARBA00023163"/>
    </source>
</evidence>
<dbReference type="GO" id="GO:0003700">
    <property type="term" value="F:DNA-binding transcription factor activity"/>
    <property type="evidence" value="ECO:0007669"/>
    <property type="project" value="TreeGrafter"/>
</dbReference>
<evidence type="ECO:0000256" key="2">
    <source>
        <dbReference type="ARBA" id="ARBA00023015"/>
    </source>
</evidence>
<dbReference type="OrthoDB" id="2526930at2"/>
<dbReference type="SUPFAM" id="SSF53822">
    <property type="entry name" value="Periplasmic binding protein-like I"/>
    <property type="match status" value="1"/>
</dbReference>
<evidence type="ECO:0000256" key="1">
    <source>
        <dbReference type="ARBA" id="ARBA00022491"/>
    </source>
</evidence>
<dbReference type="AlphaFoldDB" id="A0A3B0AYX6"/>
<keyword evidence="4" id="KW-0804">Transcription</keyword>
<organism evidence="6 7">
    <name type="scientific">Paenibacillus ginsengarvi</name>
    <dbReference type="NCBI Taxonomy" id="400777"/>
    <lineage>
        <taxon>Bacteria</taxon>
        <taxon>Bacillati</taxon>
        <taxon>Bacillota</taxon>
        <taxon>Bacilli</taxon>
        <taxon>Bacillales</taxon>
        <taxon>Paenibacillaceae</taxon>
        <taxon>Paenibacillus</taxon>
    </lineage>
</organism>
<accession>A0A3B0AYX6</accession>
<dbReference type="PANTHER" id="PTHR30146:SF148">
    <property type="entry name" value="HTH-TYPE TRANSCRIPTIONAL REPRESSOR PURR-RELATED"/>
    <property type="match status" value="1"/>
</dbReference>